<evidence type="ECO:0000256" key="1">
    <source>
        <dbReference type="SAM" id="MobiDB-lite"/>
    </source>
</evidence>
<dbReference type="Pfam" id="PF20415">
    <property type="entry name" value="DUF6699"/>
    <property type="match status" value="1"/>
</dbReference>
<keyword evidence="4" id="KW-1185">Reference proteome</keyword>
<feature type="region of interest" description="Disordered" evidence="1">
    <location>
        <begin position="1"/>
        <end position="20"/>
    </location>
</feature>
<protein>
    <recommendedName>
        <fullName evidence="2">DUF6699 domain-containing protein</fullName>
    </recommendedName>
</protein>
<evidence type="ECO:0000313" key="3">
    <source>
        <dbReference type="EMBL" id="OCH86451.1"/>
    </source>
</evidence>
<gene>
    <name evidence="3" type="ORF">OBBRIDRAFT_797156</name>
</gene>
<feature type="compositionally biased region" description="Low complexity" evidence="1">
    <location>
        <begin position="131"/>
        <end position="145"/>
    </location>
</feature>
<evidence type="ECO:0000259" key="2">
    <source>
        <dbReference type="Pfam" id="PF20415"/>
    </source>
</evidence>
<feature type="region of interest" description="Disordered" evidence="1">
    <location>
        <begin position="99"/>
        <end position="160"/>
    </location>
</feature>
<dbReference type="InterPro" id="IPR046522">
    <property type="entry name" value="DUF6699"/>
</dbReference>
<evidence type="ECO:0000313" key="4">
    <source>
        <dbReference type="Proteomes" id="UP000250043"/>
    </source>
</evidence>
<sequence length="352" mass="39269">MDGEYSDMPQLVEQSHGGEQYPESLYNPAALYVPATMSQPALSASWAPAVMDPSASWGGPYSQPPAWAMPTPEPATPFHPAAAAVMAYPPPMLFPAGGGWAPPPKSPQPDYGFASSNSLRPLSPFENSGPSTPSSGRSNISRSLSVRSMGPGSNMRPPREWRADFSMPGALGRGIGTLFGRRRASVSELESPQSRAKLHAYVRYSLVNAPMHLDVRLSPNSVRFRALTRPTNSWDFTRFACEPPSTAMRLYSSHYPWYIDVLSGNPSGVNLQELFSAVYANMMMQISHADLYNKEMDEATRERIIRAYFRRCRSEEERQRGVFRVDFLQDRVIWEGLVKGKEGMWEMKLRRP</sequence>
<accession>A0A8E2AL08</accession>
<reference evidence="3 4" key="1">
    <citation type="submission" date="2016-07" db="EMBL/GenBank/DDBJ databases">
        <title>Draft genome of the white-rot fungus Obba rivulosa 3A-2.</title>
        <authorList>
            <consortium name="DOE Joint Genome Institute"/>
            <person name="Miettinen O."/>
            <person name="Riley R."/>
            <person name="Acob R."/>
            <person name="Barry K."/>
            <person name="Cullen D."/>
            <person name="De Vries R."/>
            <person name="Hainaut M."/>
            <person name="Hatakka A."/>
            <person name="Henrissat B."/>
            <person name="Hilden K."/>
            <person name="Kuo R."/>
            <person name="Labutti K."/>
            <person name="Lipzen A."/>
            <person name="Makela M.R."/>
            <person name="Sandor L."/>
            <person name="Spatafora J.W."/>
            <person name="Grigoriev I.V."/>
            <person name="Hibbett D.S."/>
        </authorList>
    </citation>
    <scope>NUCLEOTIDE SEQUENCE [LARGE SCALE GENOMIC DNA]</scope>
    <source>
        <strain evidence="3 4">3A-2</strain>
    </source>
</reference>
<organism evidence="3 4">
    <name type="scientific">Obba rivulosa</name>
    <dbReference type="NCBI Taxonomy" id="1052685"/>
    <lineage>
        <taxon>Eukaryota</taxon>
        <taxon>Fungi</taxon>
        <taxon>Dikarya</taxon>
        <taxon>Basidiomycota</taxon>
        <taxon>Agaricomycotina</taxon>
        <taxon>Agaricomycetes</taxon>
        <taxon>Polyporales</taxon>
        <taxon>Gelatoporiaceae</taxon>
        <taxon>Obba</taxon>
    </lineage>
</organism>
<name>A0A8E2AL08_9APHY</name>
<dbReference type="Proteomes" id="UP000250043">
    <property type="component" value="Unassembled WGS sequence"/>
</dbReference>
<proteinExistence type="predicted"/>
<dbReference type="EMBL" id="KV722527">
    <property type="protein sequence ID" value="OCH86451.1"/>
    <property type="molecule type" value="Genomic_DNA"/>
</dbReference>
<dbReference type="OrthoDB" id="3265169at2759"/>
<dbReference type="AlphaFoldDB" id="A0A8E2AL08"/>
<feature type="compositionally biased region" description="Polar residues" evidence="1">
    <location>
        <begin position="114"/>
        <end position="130"/>
    </location>
</feature>
<feature type="domain" description="DUF6699" evidence="2">
    <location>
        <begin position="212"/>
        <end position="342"/>
    </location>
</feature>